<evidence type="ECO:0000256" key="1">
    <source>
        <dbReference type="SAM" id="MobiDB-lite"/>
    </source>
</evidence>
<protein>
    <submittedName>
        <fullName evidence="3">Uncharacterized protein LOC117346020</fullName>
    </submittedName>
</protein>
<dbReference type="RefSeq" id="XP_033771121.1">
    <property type="nucleotide sequence ID" value="XM_033915230.1"/>
</dbReference>
<reference evidence="3" key="1">
    <citation type="submission" date="2025-08" db="UniProtKB">
        <authorList>
            <consortium name="RefSeq"/>
        </authorList>
    </citation>
    <scope>IDENTIFICATION</scope>
</reference>
<dbReference type="OrthoDB" id="10481187at2759"/>
<evidence type="ECO:0000313" key="3">
    <source>
        <dbReference type="RefSeq" id="XP_033771121.1"/>
    </source>
</evidence>
<dbReference type="AlphaFoldDB" id="A0A6P8P6N1"/>
<accession>A0A6P8P6N1</accession>
<dbReference type="InParanoid" id="A0A6P8P6N1"/>
<proteinExistence type="predicted"/>
<dbReference type="GeneID" id="117346020"/>
<organism evidence="2 3">
    <name type="scientific">Geotrypetes seraphini</name>
    <name type="common">Gaboon caecilian</name>
    <name type="synonym">Caecilia seraphini</name>
    <dbReference type="NCBI Taxonomy" id="260995"/>
    <lineage>
        <taxon>Eukaryota</taxon>
        <taxon>Metazoa</taxon>
        <taxon>Chordata</taxon>
        <taxon>Craniata</taxon>
        <taxon>Vertebrata</taxon>
        <taxon>Euteleostomi</taxon>
        <taxon>Amphibia</taxon>
        <taxon>Gymnophiona</taxon>
        <taxon>Geotrypetes</taxon>
    </lineage>
</organism>
<keyword evidence="2" id="KW-1185">Reference proteome</keyword>
<feature type="compositionally biased region" description="Polar residues" evidence="1">
    <location>
        <begin position="105"/>
        <end position="127"/>
    </location>
</feature>
<feature type="compositionally biased region" description="Basic and acidic residues" evidence="1">
    <location>
        <begin position="147"/>
        <end position="162"/>
    </location>
</feature>
<feature type="region of interest" description="Disordered" evidence="1">
    <location>
        <begin position="101"/>
        <end position="171"/>
    </location>
</feature>
<gene>
    <name evidence="3" type="primary">LOC117346020</name>
</gene>
<sequence length="270" mass="29286">MNSQILDLRVRISDVFFLAASLHLSVLGTEAPAKAAKGTSISSAAIVSPSRPALGKITSSEYSEKSPNVRKVISPFPTTPAAISPPATLEQQSLSLLATERPAPSLTSNALSSSEDTTAQFTSQTEAEATGENAKAGVVPKMRAPKSAKEKMAFQKTTESRNVRPSTEMPSATGISKVSMALTIRTKRTTKPPYAPAFQSPATTMAVLRTKIRTFTSIDMDDYSDIEKFLDKVCQMLKSRLPLKDCEPMRWSKEIVYMLPYFEITDAGMP</sequence>
<name>A0A6P8P6N1_GEOSA</name>
<evidence type="ECO:0000313" key="2">
    <source>
        <dbReference type="Proteomes" id="UP000515159"/>
    </source>
</evidence>
<dbReference type="KEGG" id="gsh:117346020"/>
<dbReference type="Proteomes" id="UP000515159">
    <property type="component" value="Chromosome 12"/>
</dbReference>